<evidence type="ECO:0000313" key="4">
    <source>
        <dbReference type="Proteomes" id="UP000284333"/>
    </source>
</evidence>
<organism evidence="3 4">
    <name type="scientific">Rhodococcus spongiicola</name>
    <dbReference type="NCBI Taxonomy" id="2487352"/>
    <lineage>
        <taxon>Bacteria</taxon>
        <taxon>Bacillati</taxon>
        <taxon>Actinomycetota</taxon>
        <taxon>Actinomycetes</taxon>
        <taxon>Mycobacteriales</taxon>
        <taxon>Nocardiaceae</taxon>
        <taxon>Rhodococcus</taxon>
    </lineage>
</organism>
<dbReference type="Proteomes" id="UP000284333">
    <property type="component" value="Unassembled WGS sequence"/>
</dbReference>
<evidence type="ECO:0000259" key="1">
    <source>
        <dbReference type="Pfam" id="PF06742"/>
    </source>
</evidence>
<protein>
    <submittedName>
        <fullName evidence="3">DUF1254 domain-containing protein</fullName>
    </submittedName>
</protein>
<dbReference type="InterPro" id="IPR037050">
    <property type="entry name" value="DUF1254_sf"/>
</dbReference>
<dbReference type="Gene3D" id="2.60.120.600">
    <property type="entry name" value="Domain of unknown function DUF1214, C-terminal domain"/>
    <property type="match status" value="1"/>
</dbReference>
<proteinExistence type="predicted"/>
<dbReference type="OrthoDB" id="40820at2"/>
<dbReference type="InterPro" id="IPR037049">
    <property type="entry name" value="DUF1214_C_sf"/>
</dbReference>
<name>A0A3S3ARK0_9NOCA</name>
<evidence type="ECO:0000259" key="2">
    <source>
        <dbReference type="Pfam" id="PF06863"/>
    </source>
</evidence>
<sequence>MTHPSGDSVVGSNSAVSIEAAVRAFVHGFAPVGNRSRVERFATTGVDANSAVSFNSLNHAGGLAGPGDTSASVKNDTICSIAHLDLGAGPLVLDVPDTTAVYFVLQFVDGWTNTFAYIGKRATGTKAGRYVLVPPGWPGELPADATSVHCPTRIVSMVGRWACDGVDDIGRARKLQQQISLTPLFASDSAIGVIDGTGWRVRLRANEIGVPAAAATGVRWDTHGHEAAVTPICTDADGDQLAGDRRYTITFAPTPPVDGFWSITMYSMPHFHLVSNPIERYSIGDRTEGLVYGDDGSLTMTLSATEPSEPTARANWLPTPTGRFRPLLHMYSPNETVFDGSYGIPPIVKSDA</sequence>
<dbReference type="PANTHER" id="PTHR36509:SF2">
    <property type="entry name" value="BLL3101 PROTEIN"/>
    <property type="match status" value="1"/>
</dbReference>
<dbReference type="RefSeq" id="WP_127945567.1">
    <property type="nucleotide sequence ID" value="NZ_RKLN01000001.1"/>
</dbReference>
<accession>A0A3S3ARK0</accession>
<dbReference type="InterPro" id="IPR010679">
    <property type="entry name" value="DUF1254"/>
</dbReference>
<dbReference type="Gene3D" id="2.60.40.1610">
    <property type="entry name" value="Domain of unknown function DUF1254"/>
    <property type="match status" value="1"/>
</dbReference>
<comment type="caution">
    <text evidence="3">The sequence shown here is derived from an EMBL/GenBank/DDBJ whole genome shotgun (WGS) entry which is preliminary data.</text>
</comment>
<evidence type="ECO:0000313" key="3">
    <source>
        <dbReference type="EMBL" id="RVW06770.1"/>
    </source>
</evidence>
<keyword evidence="4" id="KW-1185">Reference proteome</keyword>
<reference evidence="3 4" key="1">
    <citation type="submission" date="2018-11" db="EMBL/GenBank/DDBJ databases">
        <title>Rhodococcus spongicola sp. nov. and Rhodococcus xishaensis sp. nov. from marine sponges.</title>
        <authorList>
            <person name="Li L."/>
            <person name="Lin H.W."/>
        </authorList>
    </citation>
    <scope>NUCLEOTIDE SEQUENCE [LARGE SCALE GENOMIC DNA]</scope>
    <source>
        <strain evidence="3 4">LHW50502</strain>
    </source>
</reference>
<feature type="domain" description="DUF1254" evidence="2">
    <location>
        <begin position="54"/>
        <end position="183"/>
    </location>
</feature>
<dbReference type="SUPFAM" id="SSF160935">
    <property type="entry name" value="VPA0735-like"/>
    <property type="match status" value="1"/>
</dbReference>
<dbReference type="PANTHER" id="PTHR36509">
    <property type="entry name" value="BLL3101 PROTEIN"/>
    <property type="match status" value="1"/>
</dbReference>
<dbReference type="EMBL" id="RKLN01000001">
    <property type="protein sequence ID" value="RVW06770.1"/>
    <property type="molecule type" value="Genomic_DNA"/>
</dbReference>
<dbReference type="AlphaFoldDB" id="A0A3S3ARK0"/>
<dbReference type="InterPro" id="IPR010621">
    <property type="entry name" value="DUF1214"/>
</dbReference>
<gene>
    <name evidence="3" type="ORF">EF834_02850</name>
</gene>
<dbReference type="Pfam" id="PF06863">
    <property type="entry name" value="DUF1254"/>
    <property type="match status" value="1"/>
</dbReference>
<feature type="domain" description="DUF1214" evidence="1">
    <location>
        <begin position="233"/>
        <end position="334"/>
    </location>
</feature>
<dbReference type="Pfam" id="PF06742">
    <property type="entry name" value="DUF1214"/>
    <property type="match status" value="1"/>
</dbReference>